<evidence type="ECO:0000313" key="1">
    <source>
        <dbReference type="EMBL" id="KAF5374705.1"/>
    </source>
</evidence>
<sequence length="113" mass="13020">MFTLWGDPKENPWEQVRKSFEKFCPTIDTHNAEMTNFYLSAYSREPLIRGAIIRVEIPMWLINDQIGKIAANLGCPTGKGLLQCLRKMELKETMLATGTQFQPVTDNITIWKE</sequence>
<organism evidence="1 2">
    <name type="scientific">Tricholomella constricta</name>
    <dbReference type="NCBI Taxonomy" id="117010"/>
    <lineage>
        <taxon>Eukaryota</taxon>
        <taxon>Fungi</taxon>
        <taxon>Dikarya</taxon>
        <taxon>Basidiomycota</taxon>
        <taxon>Agaricomycotina</taxon>
        <taxon>Agaricomycetes</taxon>
        <taxon>Agaricomycetidae</taxon>
        <taxon>Agaricales</taxon>
        <taxon>Tricholomatineae</taxon>
        <taxon>Lyophyllaceae</taxon>
        <taxon>Tricholomella</taxon>
    </lineage>
</organism>
<name>A0A8H5LYI4_9AGAR</name>
<comment type="caution">
    <text evidence="1">The sequence shown here is derived from an EMBL/GenBank/DDBJ whole genome shotgun (WGS) entry which is preliminary data.</text>
</comment>
<evidence type="ECO:0000313" key="2">
    <source>
        <dbReference type="Proteomes" id="UP000565441"/>
    </source>
</evidence>
<keyword evidence="2" id="KW-1185">Reference proteome</keyword>
<proteinExistence type="predicted"/>
<dbReference type="Proteomes" id="UP000565441">
    <property type="component" value="Unassembled WGS sequence"/>
</dbReference>
<dbReference type="EMBL" id="JAACJP010000035">
    <property type="protein sequence ID" value="KAF5374705.1"/>
    <property type="molecule type" value="Genomic_DNA"/>
</dbReference>
<accession>A0A8H5LYI4</accession>
<protein>
    <submittedName>
        <fullName evidence="1">Uncharacterized protein</fullName>
    </submittedName>
</protein>
<gene>
    <name evidence="1" type="ORF">D9615_008966</name>
</gene>
<dbReference type="OrthoDB" id="408631at2759"/>
<reference evidence="1 2" key="1">
    <citation type="journal article" date="2020" name="ISME J.">
        <title>Uncovering the hidden diversity of litter-decomposition mechanisms in mushroom-forming fungi.</title>
        <authorList>
            <person name="Floudas D."/>
            <person name="Bentzer J."/>
            <person name="Ahren D."/>
            <person name="Johansson T."/>
            <person name="Persson P."/>
            <person name="Tunlid A."/>
        </authorList>
    </citation>
    <scope>NUCLEOTIDE SEQUENCE [LARGE SCALE GENOMIC DNA]</scope>
    <source>
        <strain evidence="1 2">CBS 661.87</strain>
    </source>
</reference>
<dbReference type="AlphaFoldDB" id="A0A8H5LYI4"/>